<gene>
    <name evidence="1" type="ORF">J2S17_002484</name>
</gene>
<comment type="caution">
    <text evidence="1">The sequence shown here is derived from an EMBL/GenBank/DDBJ whole genome shotgun (WGS) entry which is preliminary data.</text>
</comment>
<evidence type="ECO:0000313" key="2">
    <source>
        <dbReference type="Proteomes" id="UP001238088"/>
    </source>
</evidence>
<proteinExistence type="predicted"/>
<protein>
    <recommendedName>
        <fullName evidence="3">Lipoprotein</fullName>
    </recommendedName>
</protein>
<dbReference type="Proteomes" id="UP001238088">
    <property type="component" value="Unassembled WGS sequence"/>
</dbReference>
<dbReference type="EMBL" id="JAUSUB010000009">
    <property type="protein sequence ID" value="MDQ0270609.1"/>
    <property type="molecule type" value="Genomic_DNA"/>
</dbReference>
<name>A0ABU0AH71_9BACI</name>
<organism evidence="1 2">
    <name type="scientific">Cytobacillus purgationiresistens</name>
    <dbReference type="NCBI Taxonomy" id="863449"/>
    <lineage>
        <taxon>Bacteria</taxon>
        <taxon>Bacillati</taxon>
        <taxon>Bacillota</taxon>
        <taxon>Bacilli</taxon>
        <taxon>Bacillales</taxon>
        <taxon>Bacillaceae</taxon>
        <taxon>Cytobacillus</taxon>
    </lineage>
</organism>
<evidence type="ECO:0000313" key="1">
    <source>
        <dbReference type="EMBL" id="MDQ0270609.1"/>
    </source>
</evidence>
<keyword evidence="2" id="KW-1185">Reference proteome</keyword>
<reference evidence="1 2" key="1">
    <citation type="submission" date="2023-07" db="EMBL/GenBank/DDBJ databases">
        <title>Genomic Encyclopedia of Type Strains, Phase IV (KMG-IV): sequencing the most valuable type-strain genomes for metagenomic binning, comparative biology and taxonomic classification.</title>
        <authorList>
            <person name="Goeker M."/>
        </authorList>
    </citation>
    <scope>NUCLEOTIDE SEQUENCE [LARGE SCALE GENOMIC DNA]</scope>
    <source>
        <strain evidence="1 2">DSM 23494</strain>
    </source>
</reference>
<evidence type="ECO:0008006" key="3">
    <source>
        <dbReference type="Google" id="ProtNLM"/>
    </source>
</evidence>
<accession>A0ABU0AH71</accession>
<sequence length="29" mass="3139">MLALGLIGVVLTGCRSIITPIPVKMKREE</sequence>